<dbReference type="CDD" id="cd04496">
    <property type="entry name" value="SSB_OBF"/>
    <property type="match status" value="1"/>
</dbReference>
<dbReference type="NCBIfam" id="TIGR00621">
    <property type="entry name" value="ssb"/>
    <property type="match status" value="1"/>
</dbReference>
<evidence type="ECO:0000313" key="5">
    <source>
        <dbReference type="EMBL" id="QIV83761.1"/>
    </source>
</evidence>
<dbReference type="Pfam" id="PF00436">
    <property type="entry name" value="SSB"/>
    <property type="match status" value="1"/>
</dbReference>
<dbReference type="GO" id="GO:0006260">
    <property type="term" value="P:DNA replication"/>
    <property type="evidence" value="ECO:0007669"/>
    <property type="project" value="InterPro"/>
</dbReference>
<dbReference type="PROSITE" id="PS50935">
    <property type="entry name" value="SSB"/>
    <property type="match status" value="1"/>
</dbReference>
<accession>A0A6H0SB08</accession>
<evidence type="ECO:0000313" key="6">
    <source>
        <dbReference type="Proteomes" id="UP000501849"/>
    </source>
</evidence>
<keyword evidence="6" id="KW-1185">Reference proteome</keyword>
<dbReference type="Proteomes" id="UP000501849">
    <property type="component" value="Chromosome"/>
</dbReference>
<evidence type="ECO:0000256" key="1">
    <source>
        <dbReference type="ARBA" id="ARBA00023125"/>
    </source>
</evidence>
<dbReference type="InterPro" id="IPR012340">
    <property type="entry name" value="NA-bd_OB-fold"/>
</dbReference>
<sequence>MFETPFSVVGTVVNDPILRRIGEQEFLKFRLASNSRRRNPEGSWETANSLFVTINCWGKVAQGVAGVLFKGDPVVVVGQIYTDEYEDKEGNRRSTVEVRAVSVGPDLTRCRAKLDRARPAADPVSASAPDGGEDTEHTDEPGELSISA</sequence>
<evidence type="ECO:0000256" key="2">
    <source>
        <dbReference type="PIRNR" id="PIRNR002070"/>
    </source>
</evidence>
<dbReference type="Gene3D" id="2.40.50.140">
    <property type="entry name" value="Nucleic acid-binding proteins"/>
    <property type="match status" value="1"/>
</dbReference>
<evidence type="ECO:0000256" key="4">
    <source>
        <dbReference type="SAM" id="MobiDB-lite"/>
    </source>
</evidence>
<proteinExistence type="predicted"/>
<dbReference type="AlphaFoldDB" id="A0A6H0SB08"/>
<dbReference type="EMBL" id="CP038799">
    <property type="protein sequence ID" value="QIV83761.1"/>
    <property type="molecule type" value="Genomic_DNA"/>
</dbReference>
<gene>
    <name evidence="5" type="primary">ssb</name>
    <name evidence="5" type="ORF">EXE63_24905</name>
</gene>
<organism evidence="5 6">
    <name type="scientific">Mycolicibacterium frederiksbergense</name>
    <dbReference type="NCBI Taxonomy" id="117567"/>
    <lineage>
        <taxon>Bacteria</taxon>
        <taxon>Bacillati</taxon>
        <taxon>Actinomycetota</taxon>
        <taxon>Actinomycetes</taxon>
        <taxon>Mycobacteriales</taxon>
        <taxon>Mycobacteriaceae</taxon>
        <taxon>Mycolicibacterium</taxon>
    </lineage>
</organism>
<dbReference type="PIRSF" id="PIRSF002070">
    <property type="entry name" value="SSB"/>
    <property type="match status" value="1"/>
</dbReference>
<evidence type="ECO:0000256" key="3">
    <source>
        <dbReference type="RuleBase" id="RU000524"/>
    </source>
</evidence>
<dbReference type="SUPFAM" id="SSF50249">
    <property type="entry name" value="Nucleic acid-binding proteins"/>
    <property type="match status" value="1"/>
</dbReference>
<name>A0A6H0SB08_9MYCO</name>
<dbReference type="InterPro" id="IPR011344">
    <property type="entry name" value="ssDNA-bd"/>
</dbReference>
<reference evidence="5 6" key="1">
    <citation type="submission" date="2019-04" db="EMBL/GenBank/DDBJ databases">
        <title>Draft, Whole-Genome Sequence of the Anthracene-degrading Mycobacterium frederiksbergense LB501T, Isolated from a Polycyclic Aromatic Hydrocarbon (PAH)-Contaminated Soil.</title>
        <authorList>
            <person name="Augelletti F."/>
        </authorList>
    </citation>
    <scope>NUCLEOTIDE SEQUENCE [LARGE SCALE GENOMIC DNA]</scope>
    <source>
        <strain evidence="5 6">LB 501T</strain>
    </source>
</reference>
<protein>
    <recommendedName>
        <fullName evidence="2 3">Single-stranded DNA-binding protein</fullName>
    </recommendedName>
</protein>
<keyword evidence="1 2" id="KW-0238">DNA-binding</keyword>
<feature type="compositionally biased region" description="Low complexity" evidence="4">
    <location>
        <begin position="120"/>
        <end position="130"/>
    </location>
</feature>
<dbReference type="KEGG" id="mfre:EXE63_24905"/>
<dbReference type="RefSeq" id="WP_168144133.1">
    <property type="nucleotide sequence ID" value="NZ_CP038799.1"/>
</dbReference>
<feature type="region of interest" description="Disordered" evidence="4">
    <location>
        <begin position="112"/>
        <end position="148"/>
    </location>
</feature>
<dbReference type="GO" id="GO:0003697">
    <property type="term" value="F:single-stranded DNA binding"/>
    <property type="evidence" value="ECO:0007669"/>
    <property type="project" value="InterPro"/>
</dbReference>
<dbReference type="InterPro" id="IPR000424">
    <property type="entry name" value="Primosome_PriB/ssb"/>
</dbReference>